<name>A0A0E9VTJ8_ANGAN</name>
<protein>
    <submittedName>
        <fullName evidence="2">Uncharacterized protein</fullName>
    </submittedName>
</protein>
<reference evidence="2" key="2">
    <citation type="journal article" date="2015" name="Fish Shellfish Immunol.">
        <title>Early steps in the European eel (Anguilla anguilla)-Vibrio vulnificus interaction in the gills: Role of the RtxA13 toxin.</title>
        <authorList>
            <person name="Callol A."/>
            <person name="Pajuelo D."/>
            <person name="Ebbesson L."/>
            <person name="Teles M."/>
            <person name="MacKenzie S."/>
            <person name="Amaro C."/>
        </authorList>
    </citation>
    <scope>NUCLEOTIDE SEQUENCE</scope>
</reference>
<feature type="region of interest" description="Disordered" evidence="1">
    <location>
        <begin position="1"/>
        <end position="32"/>
    </location>
</feature>
<dbReference type="AlphaFoldDB" id="A0A0E9VTJ8"/>
<reference evidence="2" key="1">
    <citation type="submission" date="2014-11" db="EMBL/GenBank/DDBJ databases">
        <authorList>
            <person name="Amaro Gonzalez C."/>
        </authorList>
    </citation>
    <scope>NUCLEOTIDE SEQUENCE</scope>
</reference>
<sequence length="32" mass="3576">MFKNYRTASGSAQIKKTEGKPNKPLNPTLVQQ</sequence>
<organism evidence="2">
    <name type="scientific">Anguilla anguilla</name>
    <name type="common">European freshwater eel</name>
    <name type="synonym">Muraena anguilla</name>
    <dbReference type="NCBI Taxonomy" id="7936"/>
    <lineage>
        <taxon>Eukaryota</taxon>
        <taxon>Metazoa</taxon>
        <taxon>Chordata</taxon>
        <taxon>Craniata</taxon>
        <taxon>Vertebrata</taxon>
        <taxon>Euteleostomi</taxon>
        <taxon>Actinopterygii</taxon>
        <taxon>Neopterygii</taxon>
        <taxon>Teleostei</taxon>
        <taxon>Anguilliformes</taxon>
        <taxon>Anguillidae</taxon>
        <taxon>Anguilla</taxon>
    </lineage>
</organism>
<evidence type="ECO:0000256" key="1">
    <source>
        <dbReference type="SAM" id="MobiDB-lite"/>
    </source>
</evidence>
<dbReference type="EMBL" id="GBXM01027964">
    <property type="protein sequence ID" value="JAH80613.1"/>
    <property type="molecule type" value="Transcribed_RNA"/>
</dbReference>
<proteinExistence type="predicted"/>
<accession>A0A0E9VTJ8</accession>
<evidence type="ECO:0000313" key="2">
    <source>
        <dbReference type="EMBL" id="JAH80613.1"/>
    </source>
</evidence>
<feature type="compositionally biased region" description="Polar residues" evidence="1">
    <location>
        <begin position="1"/>
        <end position="14"/>
    </location>
</feature>